<evidence type="ECO:0000259" key="1">
    <source>
        <dbReference type="Pfam" id="PF12680"/>
    </source>
</evidence>
<protein>
    <recommendedName>
        <fullName evidence="1">SnoaL-like domain-containing protein</fullName>
    </recommendedName>
</protein>
<organism evidence="2 3">
    <name type="scientific">Stackebrandtia nassauensis (strain DSM 44728 / CIP 108903 / NRRL B-16338 / NBRC 102104 / LLR-40K-21)</name>
    <dbReference type="NCBI Taxonomy" id="446470"/>
    <lineage>
        <taxon>Bacteria</taxon>
        <taxon>Bacillati</taxon>
        <taxon>Actinomycetota</taxon>
        <taxon>Actinomycetes</taxon>
        <taxon>Glycomycetales</taxon>
        <taxon>Glycomycetaceae</taxon>
        <taxon>Stackebrandtia</taxon>
    </lineage>
</organism>
<dbReference type="eggNOG" id="COG4319">
    <property type="taxonomic scope" value="Bacteria"/>
</dbReference>
<accession>D3Q955</accession>
<gene>
    <name evidence="2" type="ordered locus">Snas_0953</name>
</gene>
<reference evidence="2 3" key="1">
    <citation type="journal article" date="2009" name="Stand. Genomic Sci.">
        <title>Complete genome sequence of Stackebrandtia nassauensis type strain (LLR-40K-21).</title>
        <authorList>
            <person name="Munk C."/>
            <person name="Lapidus A."/>
            <person name="Copeland A."/>
            <person name="Jando M."/>
            <person name="Mayilraj S."/>
            <person name="Glavina Del Rio T."/>
            <person name="Nolan M."/>
            <person name="Chen F."/>
            <person name="Lucas S."/>
            <person name="Tice H."/>
            <person name="Cheng J.F."/>
            <person name="Han C."/>
            <person name="Detter J.C."/>
            <person name="Bruce D."/>
            <person name="Goodwin L."/>
            <person name="Chain P."/>
            <person name="Pitluck S."/>
            <person name="Goker M."/>
            <person name="Ovchinikova G."/>
            <person name="Pati A."/>
            <person name="Ivanova N."/>
            <person name="Mavromatis K."/>
            <person name="Chen A."/>
            <person name="Palaniappan K."/>
            <person name="Land M."/>
            <person name="Hauser L."/>
            <person name="Chang Y.J."/>
            <person name="Jeffries C.D."/>
            <person name="Bristow J."/>
            <person name="Eisen J.A."/>
            <person name="Markowitz V."/>
            <person name="Hugenholtz P."/>
            <person name="Kyrpides N.C."/>
            <person name="Klenk H.P."/>
        </authorList>
    </citation>
    <scope>NUCLEOTIDE SEQUENCE [LARGE SCALE GENOMIC DNA]</scope>
    <source>
        <strain evidence="3">DSM 44728 / CIP 108903 / NRRL B-16338 / NBRC 102104 / LLR-40K-21</strain>
    </source>
</reference>
<dbReference type="SUPFAM" id="SSF54427">
    <property type="entry name" value="NTF2-like"/>
    <property type="match status" value="1"/>
</dbReference>
<sequence length="143" mass="16117">MTPPEQADPPRSRFDGLTPAEASRFAGRWLPAWTGNDPKRLAAFYTEDAFYADPAVPQGIQGQAVLLDYFAKLLGRFPDWVWTQTRATPLDGGFLNHWRADIPVRDRVVVANGVCTVQLRDGLIARNEVFFDRTELVAELTRK</sequence>
<dbReference type="HOGENOM" id="CLU_150696_0_0_11"/>
<feature type="domain" description="SnoaL-like" evidence="1">
    <location>
        <begin position="28"/>
        <end position="126"/>
    </location>
</feature>
<dbReference type="Proteomes" id="UP000000844">
    <property type="component" value="Chromosome"/>
</dbReference>
<keyword evidence="3" id="KW-1185">Reference proteome</keyword>
<evidence type="ECO:0000313" key="2">
    <source>
        <dbReference type="EMBL" id="ADD40664.1"/>
    </source>
</evidence>
<dbReference type="EMBL" id="CP001778">
    <property type="protein sequence ID" value="ADD40664.1"/>
    <property type="molecule type" value="Genomic_DNA"/>
</dbReference>
<name>D3Q955_STANL</name>
<dbReference type="InterPro" id="IPR037401">
    <property type="entry name" value="SnoaL-like"/>
</dbReference>
<dbReference type="AlphaFoldDB" id="D3Q955"/>
<dbReference type="KEGG" id="sna:Snas_0953"/>
<dbReference type="Pfam" id="PF12680">
    <property type="entry name" value="SnoaL_2"/>
    <property type="match status" value="1"/>
</dbReference>
<dbReference type="InterPro" id="IPR032710">
    <property type="entry name" value="NTF2-like_dom_sf"/>
</dbReference>
<dbReference type="Gene3D" id="3.10.450.50">
    <property type="match status" value="1"/>
</dbReference>
<proteinExistence type="predicted"/>
<evidence type="ECO:0000313" key="3">
    <source>
        <dbReference type="Proteomes" id="UP000000844"/>
    </source>
</evidence>
<dbReference type="OrthoDB" id="333383at2"/>
<dbReference type="RefSeq" id="WP_013016235.1">
    <property type="nucleotide sequence ID" value="NC_013947.1"/>
</dbReference>